<sequence length="207" mass="22922">MPTFITLGQSTGIDFPTNHEAVLRQYLDFHQITDATILPTNSFADALEQVRAGETDYMMINAVHPEASAVVGKYFHEVFIMDSFIAPSHPLAIFTRKDRQPPQSIAVLHPATTDYADLSRWPDKKLCTSKSLLAIAEDLLHGCVDSGLIYREVGERYPDELQLEQELSSPDDCWLILGRTRVSGGKLIACKDSPGLKAIRSSSNSSQ</sequence>
<gene>
    <name evidence="1" type="ORF">FE257_004631</name>
</gene>
<comment type="caution">
    <text evidence="1">The sequence shown here is derived from an EMBL/GenBank/DDBJ whole genome shotgun (WGS) entry which is preliminary data.</text>
</comment>
<reference evidence="1" key="2">
    <citation type="submission" date="2020-02" db="EMBL/GenBank/DDBJ databases">
        <authorList>
            <person name="Gilchrist C.L.M."/>
            <person name="Chooi Y.-H."/>
        </authorList>
    </citation>
    <scope>NUCLEOTIDE SEQUENCE</scope>
    <source>
        <strain evidence="1">MST-FP2251</strain>
    </source>
</reference>
<evidence type="ECO:0008006" key="3">
    <source>
        <dbReference type="Google" id="ProtNLM"/>
    </source>
</evidence>
<dbReference type="AlphaFoldDB" id="A0AAD4D0C0"/>
<keyword evidence="2" id="KW-1185">Reference proteome</keyword>
<reference evidence="1" key="1">
    <citation type="journal article" date="2019" name="Beilstein J. Org. Chem.">
        <title>Nanangenines: drimane sesquiterpenoids as the dominant metabolite cohort of a novel Australian fungus, Aspergillus nanangensis.</title>
        <authorList>
            <person name="Lacey H.J."/>
            <person name="Gilchrist C.L.M."/>
            <person name="Crombie A."/>
            <person name="Kalaitzis J.A."/>
            <person name="Vuong D."/>
            <person name="Rutledge P.J."/>
            <person name="Turner P."/>
            <person name="Pitt J.I."/>
            <person name="Lacey E."/>
            <person name="Chooi Y.H."/>
            <person name="Piggott A.M."/>
        </authorList>
    </citation>
    <scope>NUCLEOTIDE SEQUENCE</scope>
    <source>
        <strain evidence="1">MST-FP2251</strain>
    </source>
</reference>
<dbReference type="Proteomes" id="UP001194746">
    <property type="component" value="Unassembled WGS sequence"/>
</dbReference>
<accession>A0AAD4D0C0</accession>
<name>A0AAD4D0C0_ASPNN</name>
<proteinExistence type="predicted"/>
<organism evidence="1 2">
    <name type="scientific">Aspergillus nanangensis</name>
    <dbReference type="NCBI Taxonomy" id="2582783"/>
    <lineage>
        <taxon>Eukaryota</taxon>
        <taxon>Fungi</taxon>
        <taxon>Dikarya</taxon>
        <taxon>Ascomycota</taxon>
        <taxon>Pezizomycotina</taxon>
        <taxon>Eurotiomycetes</taxon>
        <taxon>Eurotiomycetidae</taxon>
        <taxon>Eurotiales</taxon>
        <taxon>Aspergillaceae</taxon>
        <taxon>Aspergillus</taxon>
        <taxon>Aspergillus subgen. Circumdati</taxon>
    </lineage>
</organism>
<evidence type="ECO:0000313" key="1">
    <source>
        <dbReference type="EMBL" id="KAF9895007.1"/>
    </source>
</evidence>
<evidence type="ECO:0000313" key="2">
    <source>
        <dbReference type="Proteomes" id="UP001194746"/>
    </source>
</evidence>
<protein>
    <recommendedName>
        <fullName evidence="3">Prephenate dehydratase</fullName>
    </recommendedName>
</protein>
<dbReference type="EMBL" id="VCAU01000002">
    <property type="protein sequence ID" value="KAF9895007.1"/>
    <property type="molecule type" value="Genomic_DNA"/>
</dbReference>
<dbReference type="SUPFAM" id="SSF53850">
    <property type="entry name" value="Periplasmic binding protein-like II"/>
    <property type="match status" value="1"/>
</dbReference>